<gene>
    <name evidence="2" type="ORF">ACFQ07_07285</name>
</gene>
<feature type="region of interest" description="Disordered" evidence="1">
    <location>
        <begin position="131"/>
        <end position="185"/>
    </location>
</feature>
<keyword evidence="3" id="KW-1185">Reference proteome</keyword>
<feature type="region of interest" description="Disordered" evidence="1">
    <location>
        <begin position="1"/>
        <end position="30"/>
    </location>
</feature>
<organism evidence="2 3">
    <name type="scientific">Actinomadura adrarensis</name>
    <dbReference type="NCBI Taxonomy" id="1819600"/>
    <lineage>
        <taxon>Bacteria</taxon>
        <taxon>Bacillati</taxon>
        <taxon>Actinomycetota</taxon>
        <taxon>Actinomycetes</taxon>
        <taxon>Streptosporangiales</taxon>
        <taxon>Thermomonosporaceae</taxon>
        <taxon>Actinomadura</taxon>
    </lineage>
</organism>
<sequence length="185" mass="19508">LNRVTQQALRSYVPSGEPVSGGASPERAPGLGRGVYLDRLGPGQSKYYSVDVPAGHTAYVTASAVLPLRVHERVWIRRFASDGSSCGRSQDTKRNAEVVGAVHHTWDVEDDPGEARPCDAPGRYVLQVERDGQGNEAQAPDDSPLELLVGLEPPLSGDPGEQGVPEVTFTDPGGAPRPVVGGGSF</sequence>
<protein>
    <submittedName>
        <fullName evidence="2">Uncharacterized protein</fullName>
    </submittedName>
</protein>
<dbReference type="EMBL" id="JBHTIR010000988">
    <property type="protein sequence ID" value="MFD0852018.1"/>
    <property type="molecule type" value="Genomic_DNA"/>
</dbReference>
<dbReference type="Proteomes" id="UP001597083">
    <property type="component" value="Unassembled WGS sequence"/>
</dbReference>
<comment type="caution">
    <text evidence="2">The sequence shown here is derived from an EMBL/GenBank/DDBJ whole genome shotgun (WGS) entry which is preliminary data.</text>
</comment>
<feature type="non-terminal residue" evidence="2">
    <location>
        <position position="185"/>
    </location>
</feature>
<reference evidence="3" key="1">
    <citation type="journal article" date="2019" name="Int. J. Syst. Evol. Microbiol.">
        <title>The Global Catalogue of Microorganisms (GCM) 10K type strain sequencing project: providing services to taxonomists for standard genome sequencing and annotation.</title>
        <authorList>
            <consortium name="The Broad Institute Genomics Platform"/>
            <consortium name="The Broad Institute Genome Sequencing Center for Infectious Disease"/>
            <person name="Wu L."/>
            <person name="Ma J."/>
        </authorList>
    </citation>
    <scope>NUCLEOTIDE SEQUENCE [LARGE SCALE GENOMIC DNA]</scope>
    <source>
        <strain evidence="3">JCM 31696</strain>
    </source>
</reference>
<proteinExistence type="predicted"/>
<evidence type="ECO:0000313" key="2">
    <source>
        <dbReference type="EMBL" id="MFD0852018.1"/>
    </source>
</evidence>
<name>A0ABW3CE85_9ACTN</name>
<feature type="non-terminal residue" evidence="2">
    <location>
        <position position="1"/>
    </location>
</feature>
<evidence type="ECO:0000313" key="3">
    <source>
        <dbReference type="Proteomes" id="UP001597083"/>
    </source>
</evidence>
<feature type="compositionally biased region" description="Low complexity" evidence="1">
    <location>
        <begin position="145"/>
        <end position="157"/>
    </location>
</feature>
<accession>A0ABW3CE85</accession>
<evidence type="ECO:0000256" key="1">
    <source>
        <dbReference type="SAM" id="MobiDB-lite"/>
    </source>
</evidence>